<feature type="signal peptide" evidence="2">
    <location>
        <begin position="1"/>
        <end position="19"/>
    </location>
</feature>
<dbReference type="Proteomes" id="UP000887566">
    <property type="component" value="Unplaced"/>
</dbReference>
<keyword evidence="1" id="KW-0812">Transmembrane</keyword>
<dbReference type="AlphaFoldDB" id="A0A914UWY3"/>
<evidence type="ECO:0000313" key="3">
    <source>
        <dbReference type="Proteomes" id="UP000887566"/>
    </source>
</evidence>
<dbReference type="WBParaSite" id="PSAMB.scaffold13273size2352.g35401.t1">
    <property type="protein sequence ID" value="PSAMB.scaffold13273size2352.g35401.t1"/>
    <property type="gene ID" value="PSAMB.scaffold13273size2352.g35401"/>
</dbReference>
<accession>A0A914UWY3</accession>
<sequence>MEANIVALCLLLCSSILVGIPQLLITISANTGMDLHQRIGPFAAIAVAANGVCNLIFCAWKNKNVQRRLLQLFRKSSASSTIS</sequence>
<feature type="transmembrane region" description="Helical" evidence="1">
    <location>
        <begin position="42"/>
        <end position="60"/>
    </location>
</feature>
<keyword evidence="2" id="KW-0732">Signal</keyword>
<proteinExistence type="predicted"/>
<protein>
    <submittedName>
        <fullName evidence="4">Uncharacterized protein</fullName>
    </submittedName>
</protein>
<keyword evidence="3" id="KW-1185">Reference proteome</keyword>
<name>A0A914UWY3_9BILA</name>
<feature type="chain" id="PRO_5037517200" evidence="2">
    <location>
        <begin position="20"/>
        <end position="83"/>
    </location>
</feature>
<organism evidence="3 4">
    <name type="scientific">Plectus sambesii</name>
    <dbReference type="NCBI Taxonomy" id="2011161"/>
    <lineage>
        <taxon>Eukaryota</taxon>
        <taxon>Metazoa</taxon>
        <taxon>Ecdysozoa</taxon>
        <taxon>Nematoda</taxon>
        <taxon>Chromadorea</taxon>
        <taxon>Plectida</taxon>
        <taxon>Plectina</taxon>
        <taxon>Plectoidea</taxon>
        <taxon>Plectidae</taxon>
        <taxon>Plectus</taxon>
    </lineage>
</organism>
<evidence type="ECO:0000313" key="4">
    <source>
        <dbReference type="WBParaSite" id="PSAMB.scaffold13273size2352.g35401.t1"/>
    </source>
</evidence>
<keyword evidence="1" id="KW-1133">Transmembrane helix</keyword>
<evidence type="ECO:0000256" key="2">
    <source>
        <dbReference type="SAM" id="SignalP"/>
    </source>
</evidence>
<keyword evidence="1" id="KW-0472">Membrane</keyword>
<evidence type="ECO:0000256" key="1">
    <source>
        <dbReference type="SAM" id="Phobius"/>
    </source>
</evidence>
<reference evidence="4" key="1">
    <citation type="submission" date="2022-11" db="UniProtKB">
        <authorList>
            <consortium name="WormBaseParasite"/>
        </authorList>
    </citation>
    <scope>IDENTIFICATION</scope>
</reference>